<keyword evidence="3" id="KW-1185">Reference proteome</keyword>
<dbReference type="Proteomes" id="UP000774617">
    <property type="component" value="Unassembled WGS sequence"/>
</dbReference>
<evidence type="ECO:0000313" key="3">
    <source>
        <dbReference type="Proteomes" id="UP000774617"/>
    </source>
</evidence>
<organism evidence="2 3">
    <name type="scientific">Macrophomina phaseolina</name>
    <dbReference type="NCBI Taxonomy" id="35725"/>
    <lineage>
        <taxon>Eukaryota</taxon>
        <taxon>Fungi</taxon>
        <taxon>Dikarya</taxon>
        <taxon>Ascomycota</taxon>
        <taxon>Pezizomycotina</taxon>
        <taxon>Dothideomycetes</taxon>
        <taxon>Dothideomycetes incertae sedis</taxon>
        <taxon>Botryosphaeriales</taxon>
        <taxon>Botryosphaeriaceae</taxon>
        <taxon>Macrophomina</taxon>
    </lineage>
</organism>
<feature type="region of interest" description="Disordered" evidence="1">
    <location>
        <begin position="345"/>
        <end position="404"/>
    </location>
</feature>
<reference evidence="2 3" key="1">
    <citation type="journal article" date="2021" name="Nat. Commun.">
        <title>Genetic determinants of endophytism in the Arabidopsis root mycobiome.</title>
        <authorList>
            <person name="Mesny F."/>
            <person name="Miyauchi S."/>
            <person name="Thiergart T."/>
            <person name="Pickel B."/>
            <person name="Atanasova L."/>
            <person name="Karlsson M."/>
            <person name="Huettel B."/>
            <person name="Barry K.W."/>
            <person name="Haridas S."/>
            <person name="Chen C."/>
            <person name="Bauer D."/>
            <person name="Andreopoulos W."/>
            <person name="Pangilinan J."/>
            <person name="LaButti K."/>
            <person name="Riley R."/>
            <person name="Lipzen A."/>
            <person name="Clum A."/>
            <person name="Drula E."/>
            <person name="Henrissat B."/>
            <person name="Kohler A."/>
            <person name="Grigoriev I.V."/>
            <person name="Martin F.M."/>
            <person name="Hacquard S."/>
        </authorList>
    </citation>
    <scope>NUCLEOTIDE SEQUENCE [LARGE SCALE GENOMIC DNA]</scope>
    <source>
        <strain evidence="2 3">MPI-SDFR-AT-0080</strain>
    </source>
</reference>
<feature type="compositionally biased region" description="Basic and acidic residues" evidence="1">
    <location>
        <begin position="357"/>
        <end position="389"/>
    </location>
</feature>
<gene>
    <name evidence="2" type="ORF">B0J12DRAFT_96416</name>
</gene>
<evidence type="ECO:0000313" key="2">
    <source>
        <dbReference type="EMBL" id="KAH7049165.1"/>
    </source>
</evidence>
<comment type="caution">
    <text evidence="2">The sequence shown here is derived from an EMBL/GenBank/DDBJ whole genome shotgun (WGS) entry which is preliminary data.</text>
</comment>
<proteinExistence type="predicted"/>
<accession>A0ABQ8G9D8</accession>
<name>A0ABQ8G9D8_9PEZI</name>
<dbReference type="EMBL" id="JAGTJR010000014">
    <property type="protein sequence ID" value="KAH7049165.1"/>
    <property type="molecule type" value="Genomic_DNA"/>
</dbReference>
<protein>
    <submittedName>
        <fullName evidence="2">Uncharacterized protein</fullName>
    </submittedName>
</protein>
<sequence>MTETAKKPSSSHGDTPHQKLFRQAVQERPDLRWVFELHPGAAPDINNEIHPLFRRSNFPSASLYEYHGMSLALRLASLWLTVDPLLDWWMHASFDLEIQHPEREEQVLDNAMMYTPAHAAYVKEALANLAEFVVFDFDIYQEFVSCGRSQWHETVREPIEPVHPFFRVTNEAGKRVVVKLHEHFRDYAREAFFNDPLDAQLRYSFFLAAVLTHEVCHTFSMMKRNSTLEPLFHLEAPTTDWGTAWEMKVLGGEINPYHLSQMAPTTTLMAADWVDRGKQCTHGGLASSVVPMNWVAMWFKQRFWTEMQRGVDLREPPCCPLQVWQRTDKDNTLALFINDEAEPVVGSMHRSRGTKRKVSEKDSVDSDCDSAERGRDDGRRHAKRPHADSNDESVSSRTVKIDDS</sequence>
<evidence type="ECO:0000256" key="1">
    <source>
        <dbReference type="SAM" id="MobiDB-lite"/>
    </source>
</evidence>